<gene>
    <name evidence="1" type="ORF">SHERM_23815</name>
</gene>
<dbReference type="Proteomes" id="UP001153555">
    <property type="component" value="Unassembled WGS sequence"/>
</dbReference>
<proteinExistence type="predicted"/>
<name>A0A9N7NEE0_STRHE</name>
<reference evidence="1" key="1">
    <citation type="submission" date="2019-12" db="EMBL/GenBank/DDBJ databases">
        <authorList>
            <person name="Scholes J."/>
        </authorList>
    </citation>
    <scope>NUCLEOTIDE SEQUENCE</scope>
</reference>
<dbReference type="EMBL" id="CACSLK010027752">
    <property type="protein sequence ID" value="CAA0828120.1"/>
    <property type="molecule type" value="Genomic_DNA"/>
</dbReference>
<protein>
    <submittedName>
        <fullName evidence="1">Uncharacterized protein</fullName>
    </submittedName>
</protein>
<evidence type="ECO:0000313" key="2">
    <source>
        <dbReference type="Proteomes" id="UP001153555"/>
    </source>
</evidence>
<accession>A0A9N7NEE0</accession>
<comment type="caution">
    <text evidence="1">The sequence shown here is derived from an EMBL/GenBank/DDBJ whole genome shotgun (WGS) entry which is preliminary data.</text>
</comment>
<organism evidence="1 2">
    <name type="scientific">Striga hermonthica</name>
    <name type="common">Purple witchweed</name>
    <name type="synonym">Buchnera hermonthica</name>
    <dbReference type="NCBI Taxonomy" id="68872"/>
    <lineage>
        <taxon>Eukaryota</taxon>
        <taxon>Viridiplantae</taxon>
        <taxon>Streptophyta</taxon>
        <taxon>Embryophyta</taxon>
        <taxon>Tracheophyta</taxon>
        <taxon>Spermatophyta</taxon>
        <taxon>Magnoliopsida</taxon>
        <taxon>eudicotyledons</taxon>
        <taxon>Gunneridae</taxon>
        <taxon>Pentapetalae</taxon>
        <taxon>asterids</taxon>
        <taxon>lamiids</taxon>
        <taxon>Lamiales</taxon>
        <taxon>Orobanchaceae</taxon>
        <taxon>Buchnereae</taxon>
        <taxon>Striga</taxon>
    </lineage>
</organism>
<sequence length="322" mass="36546">MNFALVKIERFPAYTAPRRRRRSAAGIWSPSPVEQKAQGVALCYAKLHLRRRHGVAFHKAASPQGYKASKPRLASPRAMATPWRAILITDKDLYFIGHKPFDSEKWNELRPREGDAWVLPDSQAVRMDLLSDYRSLLQRGGYKYMEEELSDSFGFGDKRKVSPHEAPDKENAKRPAITGLLDASLASRFLSDPLITDMCDELAKDELVVKMARQLLEALQASTVLEDGTFNDSAFEHFALVMRIWRNLYFNAKINLVLVKNCIVPDMIDKLSNEVGNEQIGECMCRIKADHNLSDILQLKRPPATMIRSSNYVLLCGCVRYS</sequence>
<evidence type="ECO:0000313" key="1">
    <source>
        <dbReference type="EMBL" id="CAA0828120.1"/>
    </source>
</evidence>
<keyword evidence="2" id="KW-1185">Reference proteome</keyword>
<dbReference type="AlphaFoldDB" id="A0A9N7NEE0"/>